<dbReference type="CDD" id="cd19165">
    <property type="entry name" value="HemeO"/>
    <property type="match status" value="1"/>
</dbReference>
<dbReference type="SUPFAM" id="SSF48613">
    <property type="entry name" value="Heme oxygenase-like"/>
    <property type="match status" value="1"/>
</dbReference>
<name>A0A6P3WZ87_DINQU</name>
<proteinExistence type="predicted"/>
<dbReference type="PANTHER" id="PTHR10720:SF0">
    <property type="entry name" value="HEME OXYGENASE"/>
    <property type="match status" value="1"/>
</dbReference>
<evidence type="ECO:0000313" key="5">
    <source>
        <dbReference type="RefSeq" id="XP_014471385.1"/>
    </source>
</evidence>
<keyword evidence="3" id="KW-0408">Iron</keyword>
<sequence>MPDKEEENFCEKMAKATRGIHAISDALVNAKLAFGFLDDSVWADGLLVFYEVFRYLEGAMIRLKNTKIGLLPLGELQRTEAFERDLDHYLGKEWRKNYSPRYI</sequence>
<dbReference type="RefSeq" id="XP_014471385.1">
    <property type="nucleotide sequence ID" value="XM_014615899.1"/>
</dbReference>
<dbReference type="CTD" id="41407"/>
<evidence type="ECO:0000256" key="2">
    <source>
        <dbReference type="ARBA" id="ARBA00022723"/>
    </source>
</evidence>
<reference evidence="5" key="1">
    <citation type="submission" date="2025-08" db="UniProtKB">
        <authorList>
            <consortium name="RefSeq"/>
        </authorList>
    </citation>
    <scope>IDENTIFICATION</scope>
</reference>
<keyword evidence="1" id="KW-0349">Heme</keyword>
<keyword evidence="2" id="KW-0479">Metal-binding</keyword>
<protein>
    <submittedName>
        <fullName evidence="5">Uncharacterized protein LOC106742702</fullName>
    </submittedName>
</protein>
<evidence type="ECO:0000313" key="4">
    <source>
        <dbReference type="Proteomes" id="UP000515204"/>
    </source>
</evidence>
<dbReference type="OrthoDB" id="652091at2759"/>
<evidence type="ECO:0000256" key="1">
    <source>
        <dbReference type="ARBA" id="ARBA00022617"/>
    </source>
</evidence>
<evidence type="ECO:0000256" key="3">
    <source>
        <dbReference type="ARBA" id="ARBA00023004"/>
    </source>
</evidence>
<dbReference type="InterPro" id="IPR016084">
    <property type="entry name" value="Haem_Oase-like_multi-hlx"/>
</dbReference>
<dbReference type="InterPro" id="IPR016053">
    <property type="entry name" value="Haem_Oase-like"/>
</dbReference>
<dbReference type="GO" id="GO:0006788">
    <property type="term" value="P:heme oxidation"/>
    <property type="evidence" value="ECO:0007669"/>
    <property type="project" value="InterPro"/>
</dbReference>
<dbReference type="InterPro" id="IPR002051">
    <property type="entry name" value="Haem_Oase"/>
</dbReference>
<dbReference type="Proteomes" id="UP000515204">
    <property type="component" value="Unplaced"/>
</dbReference>
<keyword evidence="4" id="KW-1185">Reference proteome</keyword>
<dbReference type="AlphaFoldDB" id="A0A6P3WZ87"/>
<dbReference type="Pfam" id="PF01126">
    <property type="entry name" value="Heme_oxygenase"/>
    <property type="match status" value="1"/>
</dbReference>
<gene>
    <name evidence="5" type="primary">LOC106742702</name>
</gene>
<dbReference type="GeneID" id="106742702"/>
<dbReference type="GO" id="GO:0004392">
    <property type="term" value="F:heme oxygenase (decyclizing) activity"/>
    <property type="evidence" value="ECO:0007669"/>
    <property type="project" value="InterPro"/>
</dbReference>
<accession>A0A6P3WZ87</accession>
<dbReference type="KEGG" id="dqu:106742702"/>
<organism evidence="4 5">
    <name type="scientific">Dinoponera quadriceps</name>
    <name type="common">South American ant</name>
    <dbReference type="NCBI Taxonomy" id="609295"/>
    <lineage>
        <taxon>Eukaryota</taxon>
        <taxon>Metazoa</taxon>
        <taxon>Ecdysozoa</taxon>
        <taxon>Arthropoda</taxon>
        <taxon>Hexapoda</taxon>
        <taxon>Insecta</taxon>
        <taxon>Pterygota</taxon>
        <taxon>Neoptera</taxon>
        <taxon>Endopterygota</taxon>
        <taxon>Hymenoptera</taxon>
        <taxon>Apocrita</taxon>
        <taxon>Aculeata</taxon>
        <taxon>Formicoidea</taxon>
        <taxon>Formicidae</taxon>
        <taxon>Ponerinae</taxon>
        <taxon>Ponerini</taxon>
        <taxon>Dinoponera</taxon>
    </lineage>
</organism>
<dbReference type="PANTHER" id="PTHR10720">
    <property type="entry name" value="HEME OXYGENASE"/>
    <property type="match status" value="1"/>
</dbReference>
<dbReference type="Gene3D" id="1.20.910.10">
    <property type="entry name" value="Heme oxygenase-like"/>
    <property type="match status" value="1"/>
</dbReference>
<dbReference type="GO" id="GO:0046872">
    <property type="term" value="F:metal ion binding"/>
    <property type="evidence" value="ECO:0007669"/>
    <property type="project" value="UniProtKB-KW"/>
</dbReference>